<evidence type="ECO:0000256" key="12">
    <source>
        <dbReference type="ARBA" id="ARBA00022989"/>
    </source>
</evidence>
<evidence type="ECO:0000256" key="18">
    <source>
        <dbReference type="ARBA" id="ARBA00049504"/>
    </source>
</evidence>
<feature type="transmembrane region" description="Helical" evidence="19">
    <location>
        <begin position="31"/>
        <end position="53"/>
    </location>
</feature>
<feature type="transmembrane region" description="Helical" evidence="19">
    <location>
        <begin position="109"/>
        <end position="128"/>
    </location>
</feature>
<dbReference type="GO" id="GO:0009236">
    <property type="term" value="P:cobalamin biosynthetic process"/>
    <property type="evidence" value="ECO:0007669"/>
    <property type="project" value="UniProtKB-UniRule"/>
</dbReference>
<dbReference type="EC" id="2.7.8.26" evidence="5 19"/>
<evidence type="ECO:0000256" key="3">
    <source>
        <dbReference type="ARBA" id="ARBA00004663"/>
    </source>
</evidence>
<evidence type="ECO:0000256" key="5">
    <source>
        <dbReference type="ARBA" id="ARBA00013200"/>
    </source>
</evidence>
<reference evidence="20" key="2">
    <citation type="submission" date="2021-04" db="EMBL/GenBank/DDBJ databases">
        <authorList>
            <person name="Gilroy R."/>
        </authorList>
    </citation>
    <scope>NUCLEOTIDE SEQUENCE</scope>
    <source>
        <strain evidence="20">CHK178-16964</strain>
    </source>
</reference>
<comment type="catalytic activity">
    <reaction evidence="18 19">
        <text>alpha-ribazole 5'-phosphate + adenosylcob(III)inamide-GDP = adenosylcob(III)alamin 5'-phosphate + GMP + H(+)</text>
        <dbReference type="Rhea" id="RHEA:23560"/>
        <dbReference type="ChEBI" id="CHEBI:15378"/>
        <dbReference type="ChEBI" id="CHEBI:57918"/>
        <dbReference type="ChEBI" id="CHEBI:58115"/>
        <dbReference type="ChEBI" id="CHEBI:60487"/>
        <dbReference type="ChEBI" id="CHEBI:60493"/>
        <dbReference type="EC" id="2.7.8.26"/>
    </reaction>
</comment>
<accession>A0A9D2KNB4</accession>
<proteinExistence type="inferred from homology"/>
<dbReference type="GO" id="GO:0051073">
    <property type="term" value="F:adenosylcobinamide-GDP ribazoletransferase activity"/>
    <property type="evidence" value="ECO:0007669"/>
    <property type="project" value="UniProtKB-UniRule"/>
</dbReference>
<comment type="function">
    <text evidence="14 19">Joins adenosylcobinamide-GDP and alpha-ribazole to generate adenosylcobalamin (Ado-cobalamin). Also synthesizes adenosylcobalamin 5'-phosphate from adenosylcobinamide-GDP and alpha-ribazole 5'-phosphate.</text>
</comment>
<sequence>MDLLGSLGIAFSMYSRIPVPRIQWTGKRMEYAMCFFPLVGFVIGLFYIGFGWFCGAAKLSETACACFGALLPVLVTGGIHMDGFADTVDALSSFQPREKKLEILKDPHTGAFAVIGVGCYLLAYAGLFAELLKTSPRNGILAFAAVPVISRSFSGLSVVSFPKAKKDGLAAAFAGGAKEKAVRGAMAAYLLLAAAYLIWSAGLWTAVIFFAAALLGFGYYYHMCKKQFGGMTGDLAGYFLQMEELLLLFAAAAAGKAGLL</sequence>
<dbReference type="HAMAP" id="MF_00719">
    <property type="entry name" value="CobS"/>
    <property type="match status" value="1"/>
</dbReference>
<keyword evidence="8 19" id="KW-0169">Cobalamin biosynthesis</keyword>
<evidence type="ECO:0000256" key="8">
    <source>
        <dbReference type="ARBA" id="ARBA00022573"/>
    </source>
</evidence>
<gene>
    <name evidence="19" type="primary">cobS</name>
    <name evidence="20" type="ORF">IAA07_07490</name>
</gene>
<evidence type="ECO:0000256" key="2">
    <source>
        <dbReference type="ARBA" id="ARBA00004651"/>
    </source>
</evidence>
<evidence type="ECO:0000256" key="19">
    <source>
        <dbReference type="HAMAP-Rule" id="MF_00719"/>
    </source>
</evidence>
<comment type="pathway">
    <text evidence="3 19">Cofactor biosynthesis; adenosylcobalamin biosynthesis; adenosylcobalamin from cob(II)yrinate a,c-diamide: step 7/7.</text>
</comment>
<keyword evidence="7 19" id="KW-1003">Cell membrane</keyword>
<dbReference type="Pfam" id="PF02654">
    <property type="entry name" value="CobS"/>
    <property type="match status" value="1"/>
</dbReference>
<evidence type="ECO:0000256" key="14">
    <source>
        <dbReference type="ARBA" id="ARBA00025228"/>
    </source>
</evidence>
<evidence type="ECO:0000256" key="7">
    <source>
        <dbReference type="ARBA" id="ARBA00022475"/>
    </source>
</evidence>
<feature type="transmembrane region" description="Helical" evidence="19">
    <location>
        <begin position="205"/>
        <end position="223"/>
    </location>
</feature>
<comment type="cofactor">
    <cofactor evidence="1 19">
        <name>Mg(2+)</name>
        <dbReference type="ChEBI" id="CHEBI:18420"/>
    </cofactor>
</comment>
<keyword evidence="13 19" id="KW-0472">Membrane</keyword>
<evidence type="ECO:0000313" key="21">
    <source>
        <dbReference type="Proteomes" id="UP000823900"/>
    </source>
</evidence>
<dbReference type="GO" id="GO:0005886">
    <property type="term" value="C:plasma membrane"/>
    <property type="evidence" value="ECO:0007669"/>
    <property type="project" value="UniProtKB-SubCell"/>
</dbReference>
<evidence type="ECO:0000256" key="17">
    <source>
        <dbReference type="ARBA" id="ARBA00048623"/>
    </source>
</evidence>
<evidence type="ECO:0000256" key="10">
    <source>
        <dbReference type="ARBA" id="ARBA00022692"/>
    </source>
</evidence>
<organism evidence="20 21">
    <name type="scientific">Candidatus Lachnoclostridium stercoravium</name>
    <dbReference type="NCBI Taxonomy" id="2838633"/>
    <lineage>
        <taxon>Bacteria</taxon>
        <taxon>Bacillati</taxon>
        <taxon>Bacillota</taxon>
        <taxon>Clostridia</taxon>
        <taxon>Lachnospirales</taxon>
        <taxon>Lachnospiraceae</taxon>
    </lineage>
</organism>
<name>A0A9D2KNB4_9FIRM</name>
<evidence type="ECO:0000256" key="11">
    <source>
        <dbReference type="ARBA" id="ARBA00022842"/>
    </source>
</evidence>
<feature type="transmembrane region" description="Helical" evidence="19">
    <location>
        <begin position="140"/>
        <end position="161"/>
    </location>
</feature>
<keyword evidence="12 19" id="KW-1133">Transmembrane helix</keyword>
<evidence type="ECO:0000256" key="13">
    <source>
        <dbReference type="ARBA" id="ARBA00023136"/>
    </source>
</evidence>
<keyword evidence="11 19" id="KW-0460">Magnesium</keyword>
<evidence type="ECO:0000256" key="9">
    <source>
        <dbReference type="ARBA" id="ARBA00022679"/>
    </source>
</evidence>
<dbReference type="EMBL" id="DWZA01000065">
    <property type="protein sequence ID" value="HJA71408.1"/>
    <property type="molecule type" value="Genomic_DNA"/>
</dbReference>
<dbReference type="PANTHER" id="PTHR34148:SF1">
    <property type="entry name" value="ADENOSYLCOBINAMIDE-GDP RIBAZOLETRANSFERASE"/>
    <property type="match status" value="1"/>
</dbReference>
<evidence type="ECO:0000256" key="6">
    <source>
        <dbReference type="ARBA" id="ARBA00015850"/>
    </source>
</evidence>
<dbReference type="GO" id="GO:0008818">
    <property type="term" value="F:cobalamin 5'-phosphate synthase activity"/>
    <property type="evidence" value="ECO:0007669"/>
    <property type="project" value="UniProtKB-UniRule"/>
</dbReference>
<comment type="catalytic activity">
    <reaction evidence="17 19">
        <text>alpha-ribazole + adenosylcob(III)inamide-GDP = adenosylcob(III)alamin + GMP + H(+)</text>
        <dbReference type="Rhea" id="RHEA:16049"/>
        <dbReference type="ChEBI" id="CHEBI:10329"/>
        <dbReference type="ChEBI" id="CHEBI:15378"/>
        <dbReference type="ChEBI" id="CHEBI:18408"/>
        <dbReference type="ChEBI" id="CHEBI:58115"/>
        <dbReference type="ChEBI" id="CHEBI:60487"/>
        <dbReference type="EC" id="2.7.8.26"/>
    </reaction>
</comment>
<dbReference type="InterPro" id="IPR003805">
    <property type="entry name" value="CobS"/>
</dbReference>
<protein>
    <recommendedName>
        <fullName evidence="6 19">Adenosylcobinamide-GDP ribazoletransferase</fullName>
        <ecNumber evidence="5 19">2.7.8.26</ecNumber>
    </recommendedName>
    <alternativeName>
        <fullName evidence="16 19">Cobalamin synthase</fullName>
    </alternativeName>
    <alternativeName>
        <fullName evidence="15 19">Cobalamin-5'-phosphate synthase</fullName>
    </alternativeName>
</protein>
<comment type="similarity">
    <text evidence="4 19">Belongs to the CobS family.</text>
</comment>
<dbReference type="Proteomes" id="UP000823900">
    <property type="component" value="Unassembled WGS sequence"/>
</dbReference>
<keyword evidence="9 19" id="KW-0808">Transferase</keyword>
<dbReference type="PANTHER" id="PTHR34148">
    <property type="entry name" value="ADENOSYLCOBINAMIDE-GDP RIBAZOLETRANSFERASE"/>
    <property type="match status" value="1"/>
</dbReference>
<feature type="transmembrane region" description="Helical" evidence="19">
    <location>
        <begin position="59"/>
        <end position="79"/>
    </location>
</feature>
<evidence type="ECO:0000256" key="1">
    <source>
        <dbReference type="ARBA" id="ARBA00001946"/>
    </source>
</evidence>
<comment type="subcellular location">
    <subcellularLocation>
        <location evidence="2 19">Cell membrane</location>
        <topology evidence="2 19">Multi-pass membrane protein</topology>
    </subcellularLocation>
</comment>
<keyword evidence="10 19" id="KW-0812">Transmembrane</keyword>
<evidence type="ECO:0000256" key="4">
    <source>
        <dbReference type="ARBA" id="ARBA00010561"/>
    </source>
</evidence>
<evidence type="ECO:0000313" key="20">
    <source>
        <dbReference type="EMBL" id="HJA71408.1"/>
    </source>
</evidence>
<evidence type="ECO:0000256" key="16">
    <source>
        <dbReference type="ARBA" id="ARBA00032853"/>
    </source>
</evidence>
<reference evidence="20" key="1">
    <citation type="journal article" date="2021" name="PeerJ">
        <title>Extensive microbial diversity within the chicken gut microbiome revealed by metagenomics and culture.</title>
        <authorList>
            <person name="Gilroy R."/>
            <person name="Ravi A."/>
            <person name="Getino M."/>
            <person name="Pursley I."/>
            <person name="Horton D.L."/>
            <person name="Alikhan N.F."/>
            <person name="Baker D."/>
            <person name="Gharbi K."/>
            <person name="Hall N."/>
            <person name="Watson M."/>
            <person name="Adriaenssens E.M."/>
            <person name="Foster-Nyarko E."/>
            <person name="Jarju S."/>
            <person name="Secka A."/>
            <person name="Antonio M."/>
            <person name="Oren A."/>
            <person name="Chaudhuri R.R."/>
            <person name="La Ragione R."/>
            <person name="Hildebrand F."/>
            <person name="Pallen M.J."/>
        </authorList>
    </citation>
    <scope>NUCLEOTIDE SEQUENCE</scope>
    <source>
        <strain evidence="20">CHK178-16964</strain>
    </source>
</reference>
<comment type="caution">
    <text evidence="20">The sequence shown here is derived from an EMBL/GenBank/DDBJ whole genome shotgun (WGS) entry which is preliminary data.</text>
</comment>
<evidence type="ECO:0000256" key="15">
    <source>
        <dbReference type="ARBA" id="ARBA00032605"/>
    </source>
</evidence>
<dbReference type="AlphaFoldDB" id="A0A9D2KNB4"/>